<keyword evidence="3" id="KW-0963">Cytoplasm</keyword>
<dbReference type="InterPro" id="IPR016185">
    <property type="entry name" value="PreATP-grasp_dom_sf"/>
</dbReference>
<evidence type="ECO:0000313" key="12">
    <source>
        <dbReference type="EMBL" id="APV44403.1"/>
    </source>
</evidence>
<keyword evidence="5 10" id="KW-0547">Nucleotide-binding</keyword>
<dbReference type="GO" id="GO:0005524">
    <property type="term" value="F:ATP binding"/>
    <property type="evidence" value="ECO:0007669"/>
    <property type="project" value="UniProtKB-UniRule"/>
</dbReference>
<accession>A0A1P8F7J3</accession>
<evidence type="ECO:0000256" key="6">
    <source>
        <dbReference type="ARBA" id="ARBA00022840"/>
    </source>
</evidence>
<evidence type="ECO:0000313" key="13">
    <source>
        <dbReference type="Proteomes" id="UP000185934"/>
    </source>
</evidence>
<comment type="subcellular location">
    <subcellularLocation>
        <location evidence="1">Cytoplasm</location>
    </subcellularLocation>
</comment>
<dbReference type="EC" id="6.3.2.4" evidence="12"/>
<dbReference type="GO" id="GO:0009252">
    <property type="term" value="P:peptidoglycan biosynthetic process"/>
    <property type="evidence" value="ECO:0007669"/>
    <property type="project" value="UniProtKB-KW"/>
</dbReference>
<dbReference type="KEGG" id="dfo:Dform_01068"/>
<keyword evidence="13" id="KW-1185">Reference proteome</keyword>
<dbReference type="EMBL" id="CP018258">
    <property type="protein sequence ID" value="APV44403.1"/>
    <property type="molecule type" value="Genomic_DNA"/>
</dbReference>
<keyword evidence="4 12" id="KW-0436">Ligase</keyword>
<gene>
    <name evidence="12" type="primary">ddl</name>
    <name evidence="12" type="ORF">Dform_01068</name>
</gene>
<dbReference type="Gene3D" id="3.30.470.20">
    <property type="entry name" value="ATP-grasp fold, B domain"/>
    <property type="match status" value="1"/>
</dbReference>
<dbReference type="GO" id="GO:0071555">
    <property type="term" value="P:cell wall organization"/>
    <property type="evidence" value="ECO:0007669"/>
    <property type="project" value="UniProtKB-KW"/>
</dbReference>
<dbReference type="GO" id="GO:0008360">
    <property type="term" value="P:regulation of cell shape"/>
    <property type="evidence" value="ECO:0007669"/>
    <property type="project" value="UniProtKB-KW"/>
</dbReference>
<evidence type="ECO:0000256" key="10">
    <source>
        <dbReference type="PROSITE-ProRule" id="PRU00409"/>
    </source>
</evidence>
<evidence type="ECO:0000256" key="1">
    <source>
        <dbReference type="ARBA" id="ARBA00004496"/>
    </source>
</evidence>
<dbReference type="GO" id="GO:0008716">
    <property type="term" value="F:D-alanine-D-alanine ligase activity"/>
    <property type="evidence" value="ECO:0007669"/>
    <property type="project" value="UniProtKB-EC"/>
</dbReference>
<evidence type="ECO:0000259" key="11">
    <source>
        <dbReference type="PROSITE" id="PS50975"/>
    </source>
</evidence>
<dbReference type="GO" id="GO:0046872">
    <property type="term" value="F:metal ion binding"/>
    <property type="evidence" value="ECO:0007669"/>
    <property type="project" value="InterPro"/>
</dbReference>
<dbReference type="InterPro" id="IPR013815">
    <property type="entry name" value="ATP_grasp_subdomain_1"/>
</dbReference>
<dbReference type="SUPFAM" id="SSF52440">
    <property type="entry name" value="PreATP-grasp domain"/>
    <property type="match status" value="1"/>
</dbReference>
<evidence type="ECO:0000256" key="4">
    <source>
        <dbReference type="ARBA" id="ARBA00022598"/>
    </source>
</evidence>
<dbReference type="Proteomes" id="UP000185934">
    <property type="component" value="Chromosome"/>
</dbReference>
<dbReference type="PROSITE" id="PS00844">
    <property type="entry name" value="DALA_DALA_LIGASE_2"/>
    <property type="match status" value="1"/>
</dbReference>
<evidence type="ECO:0000256" key="3">
    <source>
        <dbReference type="ARBA" id="ARBA00022490"/>
    </source>
</evidence>
<feature type="domain" description="ATP-grasp" evidence="11">
    <location>
        <begin position="114"/>
        <end position="326"/>
    </location>
</feature>
<organism evidence="12 13">
    <name type="scientific">Dehalogenimonas formicexedens</name>
    <dbReference type="NCBI Taxonomy" id="1839801"/>
    <lineage>
        <taxon>Bacteria</taxon>
        <taxon>Bacillati</taxon>
        <taxon>Chloroflexota</taxon>
        <taxon>Dehalococcoidia</taxon>
        <taxon>Dehalococcoidales</taxon>
        <taxon>Dehalococcoidaceae</taxon>
        <taxon>Dehalogenimonas</taxon>
    </lineage>
</organism>
<keyword evidence="8" id="KW-0573">Peptidoglycan synthesis</keyword>
<dbReference type="PANTHER" id="PTHR23132:SF23">
    <property type="entry name" value="D-ALANINE--D-ALANINE LIGASE B"/>
    <property type="match status" value="1"/>
</dbReference>
<keyword evidence="9" id="KW-0961">Cell wall biogenesis/degradation</keyword>
<dbReference type="Gene3D" id="3.30.1490.20">
    <property type="entry name" value="ATP-grasp fold, A domain"/>
    <property type="match status" value="1"/>
</dbReference>
<dbReference type="PANTHER" id="PTHR23132">
    <property type="entry name" value="D-ALANINE--D-ALANINE LIGASE"/>
    <property type="match status" value="1"/>
</dbReference>
<sequence>MKIGLAYDLKQSITATPAAPVDALEEYDSAETVNLLAAAIEQAGHQPVKLGGGREFLDNVLGNPVDFVFNISEGRGAYRSREAQVPSVLEMLGIPYSGADPQTLAIALDKPLTKQIVQLAGVKTPQWRFFAKPEEARHADWDDFRFPAFVKPAFEGSSKGIRLTSTAGSPAEVIDHVEKLFEGYGQAVIAEEFIDGDEVTCGVIGNISPGKPQPLVLPMRIVPRQKNGPFIYSLEVKRDYKKLVDYEFPAQLPPAVIDRIKSQALTVFGTLGCRDFTRMDFRIAADGTPHFLEVNPLPGLSLDSDLFIIATGMGWSHARLIVTILENAISRYP</sequence>
<dbReference type="OrthoDB" id="9813261at2"/>
<dbReference type="InterPro" id="IPR011095">
    <property type="entry name" value="Dala_Dala_lig_C"/>
</dbReference>
<comment type="similarity">
    <text evidence="2">Belongs to the D-alanine--D-alanine ligase family.</text>
</comment>
<dbReference type="RefSeq" id="WP_076004090.1">
    <property type="nucleotide sequence ID" value="NZ_CP018258.1"/>
</dbReference>
<dbReference type="InterPro" id="IPR000291">
    <property type="entry name" value="D-Ala_lig_Van_CS"/>
</dbReference>
<dbReference type="SUPFAM" id="SSF56059">
    <property type="entry name" value="Glutathione synthetase ATP-binding domain-like"/>
    <property type="match status" value="1"/>
</dbReference>
<dbReference type="Pfam" id="PF07478">
    <property type="entry name" value="Dala_Dala_lig_C"/>
    <property type="match status" value="1"/>
</dbReference>
<evidence type="ECO:0000256" key="5">
    <source>
        <dbReference type="ARBA" id="ARBA00022741"/>
    </source>
</evidence>
<evidence type="ECO:0000256" key="8">
    <source>
        <dbReference type="ARBA" id="ARBA00022984"/>
    </source>
</evidence>
<name>A0A1P8F7J3_9CHLR</name>
<keyword evidence="6 10" id="KW-0067">ATP-binding</keyword>
<dbReference type="GO" id="GO:0005737">
    <property type="term" value="C:cytoplasm"/>
    <property type="evidence" value="ECO:0007669"/>
    <property type="project" value="UniProtKB-SubCell"/>
</dbReference>
<dbReference type="Gene3D" id="3.40.50.20">
    <property type="match status" value="1"/>
</dbReference>
<evidence type="ECO:0000256" key="7">
    <source>
        <dbReference type="ARBA" id="ARBA00022960"/>
    </source>
</evidence>
<dbReference type="InterPro" id="IPR011761">
    <property type="entry name" value="ATP-grasp"/>
</dbReference>
<keyword evidence="7" id="KW-0133">Cell shape</keyword>
<evidence type="ECO:0000256" key="2">
    <source>
        <dbReference type="ARBA" id="ARBA00010871"/>
    </source>
</evidence>
<dbReference type="PROSITE" id="PS50975">
    <property type="entry name" value="ATP_GRASP"/>
    <property type="match status" value="1"/>
</dbReference>
<proteinExistence type="inferred from homology"/>
<reference evidence="13" key="1">
    <citation type="submission" date="2016-11" db="EMBL/GenBank/DDBJ databases">
        <title>Dehalogenimonas formicexedens sp. nov., a chlorinated alkane respiring bacterium isolated from contaminated groundwater.</title>
        <authorList>
            <person name="Key T.A."/>
            <person name="Bowman K.S."/>
            <person name="Lee I."/>
            <person name="Chun J."/>
            <person name="Albuquerque L."/>
            <person name="da Costa M.S."/>
            <person name="Rainey F.A."/>
            <person name="Moe W.M."/>
        </authorList>
    </citation>
    <scope>NUCLEOTIDE SEQUENCE [LARGE SCALE GENOMIC DNA]</scope>
    <source>
        <strain evidence="13">NSZ-14</strain>
    </source>
</reference>
<protein>
    <submittedName>
        <fullName evidence="12">D-alanine--D-alanine ligase</fullName>
        <ecNumber evidence="12">6.3.2.4</ecNumber>
    </submittedName>
</protein>
<dbReference type="AlphaFoldDB" id="A0A1P8F7J3"/>
<dbReference type="STRING" id="1839801.Dform_01068"/>
<evidence type="ECO:0000256" key="9">
    <source>
        <dbReference type="ARBA" id="ARBA00023316"/>
    </source>
</evidence>